<dbReference type="GO" id="GO:0000242">
    <property type="term" value="C:pericentriolar material"/>
    <property type="evidence" value="ECO:0007669"/>
    <property type="project" value="TreeGrafter"/>
</dbReference>
<dbReference type="GO" id="GO:0005814">
    <property type="term" value="C:centriole"/>
    <property type="evidence" value="ECO:0007669"/>
    <property type="project" value="TreeGrafter"/>
</dbReference>
<dbReference type="GO" id="GO:0005737">
    <property type="term" value="C:cytoplasm"/>
    <property type="evidence" value="ECO:0007669"/>
    <property type="project" value="TreeGrafter"/>
</dbReference>
<dbReference type="GO" id="GO:0071539">
    <property type="term" value="P:protein localization to centrosome"/>
    <property type="evidence" value="ECO:0007669"/>
    <property type="project" value="InterPro"/>
</dbReference>
<dbReference type="RefSeq" id="XP_038840370.1">
    <property type="nucleotide sequence ID" value="XM_038984442.1"/>
</dbReference>
<evidence type="ECO:0000256" key="1">
    <source>
        <dbReference type="SAM" id="MobiDB-lite"/>
    </source>
</evidence>
<dbReference type="Pfam" id="PF25763">
    <property type="entry name" value="Aurora-A_bind_CEP192"/>
    <property type="match status" value="1"/>
</dbReference>
<gene>
    <name evidence="3" type="primary">LOC120038855</name>
</gene>
<name>A0A8U0QBQ9_SALNM</name>
<dbReference type="AlphaFoldDB" id="A0A8U0QBQ9"/>
<organism evidence="2 3">
    <name type="scientific">Salvelinus namaycush</name>
    <name type="common">Lake trout</name>
    <name type="synonym">Salmo namaycush</name>
    <dbReference type="NCBI Taxonomy" id="8040"/>
    <lineage>
        <taxon>Eukaryota</taxon>
        <taxon>Metazoa</taxon>
        <taxon>Chordata</taxon>
        <taxon>Craniata</taxon>
        <taxon>Vertebrata</taxon>
        <taxon>Euteleostomi</taxon>
        <taxon>Actinopterygii</taxon>
        <taxon>Neopterygii</taxon>
        <taxon>Teleostei</taxon>
        <taxon>Protacanthopterygii</taxon>
        <taxon>Salmoniformes</taxon>
        <taxon>Salmonidae</taxon>
        <taxon>Salmoninae</taxon>
        <taxon>Salvelinus</taxon>
    </lineage>
</organism>
<feature type="region of interest" description="Disordered" evidence="1">
    <location>
        <begin position="265"/>
        <end position="291"/>
    </location>
</feature>
<dbReference type="InterPro" id="IPR039103">
    <property type="entry name" value="Spd-2/CEP192"/>
</dbReference>
<dbReference type="GeneID" id="120038855"/>
<dbReference type="Proteomes" id="UP000808372">
    <property type="component" value="Unplaced"/>
</dbReference>
<dbReference type="GO" id="GO:0090307">
    <property type="term" value="P:mitotic spindle assembly"/>
    <property type="evidence" value="ECO:0007669"/>
    <property type="project" value="TreeGrafter"/>
</dbReference>
<dbReference type="PANTHER" id="PTHR16029:SF11">
    <property type="entry name" value="CENTROSOMAL PROTEIN OF 192 KDA"/>
    <property type="match status" value="1"/>
</dbReference>
<protein>
    <submittedName>
        <fullName evidence="3">Uncharacterized protein LOC120038855</fullName>
    </submittedName>
</protein>
<feature type="region of interest" description="Disordered" evidence="1">
    <location>
        <begin position="52"/>
        <end position="98"/>
    </location>
</feature>
<dbReference type="GO" id="GO:0019901">
    <property type="term" value="F:protein kinase binding"/>
    <property type="evidence" value="ECO:0007669"/>
    <property type="project" value="TreeGrafter"/>
</dbReference>
<dbReference type="PANTHER" id="PTHR16029">
    <property type="entry name" value="CENTROSOMAL PROTEIN OF 192 KDA"/>
    <property type="match status" value="1"/>
</dbReference>
<keyword evidence="2" id="KW-1185">Reference proteome</keyword>
<evidence type="ECO:0000313" key="2">
    <source>
        <dbReference type="Proteomes" id="UP000808372"/>
    </source>
</evidence>
<evidence type="ECO:0000313" key="3">
    <source>
        <dbReference type="RefSeq" id="XP_038840370.1"/>
    </source>
</evidence>
<reference evidence="3" key="1">
    <citation type="submission" date="2025-08" db="UniProtKB">
        <authorList>
            <consortium name="RefSeq"/>
        </authorList>
    </citation>
    <scope>IDENTIFICATION</scope>
    <source>
        <tissue evidence="3">White muscle</tissue>
    </source>
</reference>
<dbReference type="GO" id="GO:0051298">
    <property type="term" value="P:centrosome duplication"/>
    <property type="evidence" value="ECO:0007669"/>
    <property type="project" value="InterPro"/>
</dbReference>
<dbReference type="GO" id="GO:0090222">
    <property type="term" value="P:centrosome-templated microtubule nucleation"/>
    <property type="evidence" value="ECO:0007669"/>
    <property type="project" value="InterPro"/>
</dbReference>
<dbReference type="KEGG" id="snh:120038855"/>
<proteinExistence type="predicted"/>
<dbReference type="InterPro" id="IPR057662">
    <property type="entry name" value="CEP192_Aurora-A_bind"/>
</dbReference>
<accession>A0A8U0QBQ9</accession>
<sequence>MDSTESGVAGEGHGVLDSIYLRTGAGHWRPQDMTSHLQTTQSSFHLSQVLPSLSDDEEEGRGRPAALGPRGGPCGDSSAPPGPPGLSDMSQGEKDPLSTSLEAKYLSQSFHQEDSSDSDWNHCPDNLDFQPASHSVVYQNEEGKWVTDLAYYSSFEKEVDGNQLPEVADQFQAEDFVPGSNAIDKIIEDQKEFEKENQFMQEEVMEPASTSPGLLSDTSWRLPASSHILMRASQVSQELDRGNQSYLRLSLGTFFQQRSEALGCLGDDREDDTGKRLRNTRLWSGKPARGA</sequence>